<feature type="signal peptide" evidence="1">
    <location>
        <begin position="1"/>
        <end position="20"/>
    </location>
</feature>
<dbReference type="OrthoDB" id="10265800at2759"/>
<dbReference type="VEuPathDB" id="FungiDB:HMPREF1544_00007"/>
<dbReference type="Gene3D" id="3.40.50.1110">
    <property type="entry name" value="SGNH hydrolase"/>
    <property type="match status" value="1"/>
</dbReference>
<proteinExistence type="predicted"/>
<dbReference type="InParanoid" id="S2KBT7"/>
<dbReference type="EMBL" id="KE123896">
    <property type="protein sequence ID" value="EPB92933.1"/>
    <property type="molecule type" value="Genomic_DNA"/>
</dbReference>
<dbReference type="InterPro" id="IPR001087">
    <property type="entry name" value="GDSL"/>
</dbReference>
<name>S2KBT7_MUCC1</name>
<dbReference type="InterPro" id="IPR036514">
    <property type="entry name" value="SGNH_hydro_sf"/>
</dbReference>
<keyword evidence="1" id="KW-0732">Signal</keyword>
<accession>S2KBT7</accession>
<dbReference type="PANTHER" id="PTHR21325:SF31">
    <property type="entry name" value="GH22081P-RELATED"/>
    <property type="match status" value="1"/>
</dbReference>
<keyword evidence="3" id="KW-1185">Reference proteome</keyword>
<protein>
    <recommendedName>
        <fullName evidence="4">SGNH hydrolase-type esterase domain-containing protein</fullName>
    </recommendedName>
</protein>
<evidence type="ECO:0000256" key="1">
    <source>
        <dbReference type="SAM" id="SignalP"/>
    </source>
</evidence>
<dbReference type="Pfam" id="PF00657">
    <property type="entry name" value="Lipase_GDSL"/>
    <property type="match status" value="1"/>
</dbReference>
<dbReference type="Proteomes" id="UP000014254">
    <property type="component" value="Unassembled WGS sequence"/>
</dbReference>
<dbReference type="SUPFAM" id="SSF52266">
    <property type="entry name" value="SGNH hydrolase"/>
    <property type="match status" value="1"/>
</dbReference>
<dbReference type="GO" id="GO:0004620">
    <property type="term" value="F:phospholipase activity"/>
    <property type="evidence" value="ECO:0007669"/>
    <property type="project" value="InterPro"/>
</dbReference>
<organism evidence="2 3">
    <name type="scientific">Mucor circinelloides f. circinelloides (strain 1006PhL)</name>
    <name type="common">Mucormycosis agent</name>
    <name type="synonym">Calyptromyces circinelloides</name>
    <dbReference type="NCBI Taxonomy" id="1220926"/>
    <lineage>
        <taxon>Eukaryota</taxon>
        <taxon>Fungi</taxon>
        <taxon>Fungi incertae sedis</taxon>
        <taxon>Mucoromycota</taxon>
        <taxon>Mucoromycotina</taxon>
        <taxon>Mucoromycetes</taxon>
        <taxon>Mucorales</taxon>
        <taxon>Mucorineae</taxon>
        <taxon>Mucoraceae</taxon>
        <taxon>Mucor</taxon>
    </lineage>
</organism>
<evidence type="ECO:0000313" key="2">
    <source>
        <dbReference type="EMBL" id="EPB92933.1"/>
    </source>
</evidence>
<dbReference type="GO" id="GO:0006644">
    <property type="term" value="P:phospholipid metabolic process"/>
    <property type="evidence" value="ECO:0007669"/>
    <property type="project" value="TreeGrafter"/>
</dbReference>
<gene>
    <name evidence="2" type="ORF">HMPREF1544_00007</name>
</gene>
<dbReference type="STRING" id="1220926.S2KBT7"/>
<dbReference type="OMA" id="PFQAHVL"/>
<feature type="chain" id="PRO_5004497944" description="SGNH hydrolase-type esterase domain-containing protein" evidence="1">
    <location>
        <begin position="21"/>
        <end position="382"/>
    </location>
</feature>
<evidence type="ECO:0000313" key="3">
    <source>
        <dbReference type="Proteomes" id="UP000014254"/>
    </source>
</evidence>
<dbReference type="PANTHER" id="PTHR21325">
    <property type="entry name" value="PHOSPHOLIPASE B, PLB1"/>
    <property type="match status" value="1"/>
</dbReference>
<sequence>MYRLTSLFMLALGALSSVNASKNVTDIKHCPALTPRHDGPRSVHDLRMDDIKVVGALGDSITAGFGIMGFDTTINPIIAALNSYNEYRGLSYSIGGDEGAFTIPNYVKHYQTNVTGYSKGKHIGEYCNADHLNHVIDVFSIDSPNDDQLNAAQSGAIAMNLDHELDYLIPQMMLTEGVDFKNDWKMINIQIGSNDMCGACNSSYMDEVTPEKFGGYVEAAIERIHDNIPNVLVNLISTFNVSELFPLTEGKAYCRPKNNDSSTVGNKESCSCGNSEEGLQKMYNLTAAYNEKLHSIYEKYQQNKSDTFAVVYQPANLNISGFPIEFFSNLDCFHPSLMGHQWVSKIVWNMLFSKQAMKPAVLNFNANETIYCPIDSDRIVTN</sequence>
<evidence type="ECO:0008006" key="4">
    <source>
        <dbReference type="Google" id="ProtNLM"/>
    </source>
</evidence>
<reference evidence="3" key="1">
    <citation type="submission" date="2013-05" db="EMBL/GenBank/DDBJ databases">
        <title>The Genome sequence of Mucor circinelloides f. circinelloides 1006PhL.</title>
        <authorList>
            <consortium name="The Broad Institute Genomics Platform"/>
            <person name="Cuomo C."/>
            <person name="Earl A."/>
            <person name="Findley K."/>
            <person name="Lee S.C."/>
            <person name="Walker B."/>
            <person name="Young S."/>
            <person name="Zeng Q."/>
            <person name="Gargeya S."/>
            <person name="Fitzgerald M."/>
            <person name="Haas B."/>
            <person name="Abouelleil A."/>
            <person name="Allen A.W."/>
            <person name="Alvarado L."/>
            <person name="Arachchi H.M."/>
            <person name="Berlin A.M."/>
            <person name="Chapman S.B."/>
            <person name="Gainer-Dewar J."/>
            <person name="Goldberg J."/>
            <person name="Griggs A."/>
            <person name="Gujja S."/>
            <person name="Hansen M."/>
            <person name="Howarth C."/>
            <person name="Imamovic A."/>
            <person name="Ireland A."/>
            <person name="Larimer J."/>
            <person name="McCowan C."/>
            <person name="Murphy C."/>
            <person name="Pearson M."/>
            <person name="Poon T.W."/>
            <person name="Priest M."/>
            <person name="Roberts A."/>
            <person name="Saif S."/>
            <person name="Shea T."/>
            <person name="Sisk P."/>
            <person name="Sykes S."/>
            <person name="Wortman J."/>
            <person name="Nusbaum C."/>
            <person name="Birren B."/>
        </authorList>
    </citation>
    <scope>NUCLEOTIDE SEQUENCE [LARGE SCALE GENOMIC DNA]</scope>
    <source>
        <strain evidence="3">1006PhL</strain>
    </source>
</reference>
<dbReference type="InterPro" id="IPR038885">
    <property type="entry name" value="PLB1"/>
</dbReference>
<dbReference type="eggNOG" id="KOG3670">
    <property type="taxonomic scope" value="Eukaryota"/>
</dbReference>
<dbReference type="AlphaFoldDB" id="S2KBT7"/>